<reference evidence="18 19" key="1">
    <citation type="submission" date="2022-05" db="EMBL/GenBank/DDBJ databases">
        <authorList>
            <consortium name="Genoscope - CEA"/>
            <person name="William W."/>
        </authorList>
    </citation>
    <scope>NUCLEOTIDE SEQUENCE [LARGE SCALE GENOMIC DNA]</scope>
</reference>
<dbReference type="Pfam" id="PF03630">
    <property type="entry name" value="Fumble"/>
    <property type="match status" value="1"/>
</dbReference>
<evidence type="ECO:0000256" key="13">
    <source>
        <dbReference type="ARBA" id="ARBA00029347"/>
    </source>
</evidence>
<dbReference type="InterPro" id="IPR043129">
    <property type="entry name" value="ATPase_NBD"/>
</dbReference>
<evidence type="ECO:0000256" key="6">
    <source>
        <dbReference type="ARBA" id="ARBA00022723"/>
    </source>
</evidence>
<keyword evidence="16" id="KW-0732">Signal</keyword>
<dbReference type="SUPFAM" id="SSF111321">
    <property type="entry name" value="AF1104-like"/>
    <property type="match status" value="1"/>
</dbReference>
<evidence type="ECO:0000256" key="11">
    <source>
        <dbReference type="ARBA" id="ARBA00023074"/>
    </source>
</evidence>
<dbReference type="Gene3D" id="1.10.285.20">
    <property type="entry name" value="Uncharacterised protein PF01937, DUF89, domain 2"/>
    <property type="match status" value="1"/>
</dbReference>
<dbReference type="EMBL" id="CALNXK010000043">
    <property type="protein sequence ID" value="CAH3126714.1"/>
    <property type="molecule type" value="Genomic_DNA"/>
</dbReference>
<feature type="chain" id="PRO_5047238752" description="4'-phosphopantetheine phosphatase" evidence="16">
    <location>
        <begin position="16"/>
        <end position="546"/>
    </location>
</feature>
<sequence length="546" mass="61036">MLWLLWLQVLSETQFERVGGTSMGGGTFWGLGSLLTKAKGFDDLLELATKGRHQNVDMLVRDIYGGAYDTLKLPGDLTASSFGKTVRSPRDEHHAGQFAEADIAKSLLHMISNDIGQIASLYAKLNGLKKIYFSGYFIRGNPVTMHTISYGINYWSKGTQQPLFLRHEGYLGAIGAFLKGADEDVDFSVSKLNGLTWRENYAGSSGLSAAKRPADLMSARNADSVRCDVLEMDQFTHTLVPFPLLASPGDYFPDTQDLTVDTEAREYWLQCFEDALDKVVERAIACQPESTDAKERAEKFRKKFCLRLNVLKQQPAAYGTLNVRSLLDVREQYLNEFSFPDPYAEVKQQENEAALLLLSKRLEELDTLPWELRQRALVKGVIAGNFFDWGAKEVAKLMEEGHFDFGSAMKKLQARPWLKDDLHAWIERLKGPPHKLAVVFVDNSGVDIILGMFPFIRELLSRGTKVVMAANSYPALNDVMFSELVILTESVADLCPEIRAAYKEGRLVPMESGIGSPCLDCRYVDVFLTSLLLIARPNTSSSKHTT</sequence>
<evidence type="ECO:0000256" key="2">
    <source>
        <dbReference type="ARBA" id="ARBA00001967"/>
    </source>
</evidence>
<evidence type="ECO:0000313" key="19">
    <source>
        <dbReference type="Proteomes" id="UP001159405"/>
    </source>
</evidence>
<comment type="cofactor">
    <cofactor evidence="2">
        <name>Ni(2+)</name>
        <dbReference type="ChEBI" id="CHEBI:49786"/>
    </cofactor>
</comment>
<accession>A0ABN8NYZ8</accession>
<organism evidence="18 19">
    <name type="scientific">Porites lobata</name>
    <dbReference type="NCBI Taxonomy" id="104759"/>
    <lineage>
        <taxon>Eukaryota</taxon>
        <taxon>Metazoa</taxon>
        <taxon>Cnidaria</taxon>
        <taxon>Anthozoa</taxon>
        <taxon>Hexacorallia</taxon>
        <taxon>Scleractinia</taxon>
        <taxon>Fungiina</taxon>
        <taxon>Poritidae</taxon>
        <taxon>Porites</taxon>
    </lineage>
</organism>
<dbReference type="InterPro" id="IPR002791">
    <property type="entry name" value="ARMT1-like_metal-bd"/>
</dbReference>
<comment type="function">
    <text evidence="15">Phosphatase which shows a preference for 4'-phosphopantetheine and its oxidatively damaged forms (sulfonate or S-sulfonate), providing strong indirect evidence that the phosphatase activity pre-empts damage in the coenzyme A (CoA) pathway. Hydrolyzing excess 4'-phosphopantetheine could constitute a directed overflow mechanism to prevent its oxidation to the S-sulfonate, sulfonate, or other forms. Hydrolyzing 4'-phosphopantetheine sulfonate or S-sulfonate would forestall their conversion to inactive forms of CoA and acyl carrier protein. May play a role in the physiological regulation of CoA intracellular levels.</text>
</comment>
<evidence type="ECO:0000256" key="4">
    <source>
        <dbReference type="ARBA" id="ARBA00019490"/>
    </source>
</evidence>
<dbReference type="Proteomes" id="UP001159405">
    <property type="component" value="Unassembled WGS sequence"/>
</dbReference>
<evidence type="ECO:0000259" key="17">
    <source>
        <dbReference type="Pfam" id="PF01937"/>
    </source>
</evidence>
<keyword evidence="8" id="KW-0378">Hydrolase</keyword>
<evidence type="ECO:0000256" key="3">
    <source>
        <dbReference type="ARBA" id="ARBA00011388"/>
    </source>
</evidence>
<dbReference type="SUPFAM" id="SSF53067">
    <property type="entry name" value="Actin-like ATPase domain"/>
    <property type="match status" value="1"/>
</dbReference>
<keyword evidence="12" id="KW-0464">Manganese</keyword>
<dbReference type="Pfam" id="PF01937">
    <property type="entry name" value="ARMT1-like_dom"/>
    <property type="match status" value="1"/>
</dbReference>
<feature type="signal peptide" evidence="16">
    <location>
        <begin position="1"/>
        <end position="15"/>
    </location>
</feature>
<evidence type="ECO:0000313" key="18">
    <source>
        <dbReference type="EMBL" id="CAH3126714.1"/>
    </source>
</evidence>
<evidence type="ECO:0000256" key="9">
    <source>
        <dbReference type="ARBA" id="ARBA00022840"/>
    </source>
</evidence>
<keyword evidence="9" id="KW-0067">ATP-binding</keyword>
<keyword evidence="11" id="KW-0944">Nitration</keyword>
<evidence type="ECO:0000256" key="8">
    <source>
        <dbReference type="ARBA" id="ARBA00022801"/>
    </source>
</evidence>
<keyword evidence="19" id="KW-1185">Reference proteome</keyword>
<dbReference type="PANTHER" id="PTHR12280">
    <property type="entry name" value="PANTOTHENATE KINASE"/>
    <property type="match status" value="1"/>
</dbReference>
<dbReference type="InterPro" id="IPR036075">
    <property type="entry name" value="ARMT-1-like_metal-bd_sf"/>
</dbReference>
<keyword evidence="6" id="KW-0479">Metal-binding</keyword>
<dbReference type="InterPro" id="IPR035073">
    <property type="entry name" value="At2g17340_3_helix_bundle"/>
</dbReference>
<comment type="catalytic activity">
    <reaction evidence="13">
        <text>(R)-4'-phospho-S-sulfopantetheine + H2O = (R)-S-sulfopantetheine + phosphate</text>
        <dbReference type="Rhea" id="RHEA:68340"/>
        <dbReference type="ChEBI" id="CHEBI:15377"/>
        <dbReference type="ChEBI" id="CHEBI:43474"/>
        <dbReference type="ChEBI" id="CHEBI:177302"/>
        <dbReference type="ChEBI" id="CHEBI:177303"/>
    </reaction>
    <physiologicalReaction direction="left-to-right" evidence="13">
        <dbReference type="Rhea" id="RHEA:68341"/>
    </physiologicalReaction>
</comment>
<gene>
    <name evidence="18" type="ORF">PLOB_00032655</name>
</gene>
<dbReference type="Gene3D" id="3.40.50.10880">
    <property type="entry name" value="Uncharacterised protein PF01937, DUF89, domain 3"/>
    <property type="match status" value="1"/>
</dbReference>
<evidence type="ECO:0000256" key="7">
    <source>
        <dbReference type="ARBA" id="ARBA00022741"/>
    </source>
</evidence>
<evidence type="ECO:0000256" key="10">
    <source>
        <dbReference type="ARBA" id="ARBA00022993"/>
    </source>
</evidence>
<feature type="domain" description="Damage-control phosphatase ARMT1-like metal-binding" evidence="17">
    <location>
        <begin position="272"/>
        <end position="513"/>
    </location>
</feature>
<evidence type="ECO:0000256" key="1">
    <source>
        <dbReference type="ARBA" id="ARBA00001936"/>
    </source>
</evidence>
<comment type="subunit">
    <text evidence="3">Homodimer. Interacts with PKM.</text>
</comment>
<keyword evidence="10" id="KW-0173">Coenzyme A biosynthesis</keyword>
<dbReference type="InterPro" id="IPR004567">
    <property type="entry name" value="Type_II_PanK"/>
</dbReference>
<evidence type="ECO:0000256" key="16">
    <source>
        <dbReference type="SAM" id="SignalP"/>
    </source>
</evidence>
<proteinExistence type="predicted"/>
<dbReference type="Gene3D" id="3.30.420.40">
    <property type="match status" value="1"/>
</dbReference>
<dbReference type="Gene3D" id="1.20.1700.10">
    <property type="entry name" value="AF1104-like"/>
    <property type="match status" value="1"/>
</dbReference>
<evidence type="ECO:0000256" key="5">
    <source>
        <dbReference type="ARBA" id="ARBA00022596"/>
    </source>
</evidence>
<protein>
    <recommendedName>
        <fullName evidence="4">4'-phosphopantetheine phosphatase</fullName>
    </recommendedName>
    <alternativeName>
        <fullName evidence="14">Inactive pantothenic acid kinase 4</fullName>
    </alternativeName>
</protein>
<keyword evidence="7" id="KW-0547">Nucleotide-binding</keyword>
<comment type="caution">
    <text evidence="18">The sequence shown here is derived from an EMBL/GenBank/DDBJ whole genome shotgun (WGS) entry which is preliminary data.</text>
</comment>
<evidence type="ECO:0000256" key="14">
    <source>
        <dbReference type="ARBA" id="ARBA00032948"/>
    </source>
</evidence>
<name>A0ABN8NYZ8_9CNID</name>
<evidence type="ECO:0000256" key="15">
    <source>
        <dbReference type="ARBA" id="ARBA00046055"/>
    </source>
</evidence>
<evidence type="ECO:0000256" key="12">
    <source>
        <dbReference type="ARBA" id="ARBA00023211"/>
    </source>
</evidence>
<keyword evidence="5" id="KW-0533">Nickel</keyword>
<comment type="cofactor">
    <cofactor evidence="1">
        <name>Mn(2+)</name>
        <dbReference type="ChEBI" id="CHEBI:29035"/>
    </cofactor>
</comment>
<dbReference type="PANTHER" id="PTHR12280:SF20">
    <property type="entry name" value="4'-PHOSPHOPANTETHEINE PHOSPHATASE"/>
    <property type="match status" value="1"/>
</dbReference>